<dbReference type="Proteomes" id="UP000828390">
    <property type="component" value="Unassembled WGS sequence"/>
</dbReference>
<protein>
    <submittedName>
        <fullName evidence="1">Uncharacterized protein</fullName>
    </submittedName>
</protein>
<name>A0A9D4HDK4_DREPO</name>
<gene>
    <name evidence="1" type="ORF">DPMN_104698</name>
</gene>
<organism evidence="1 2">
    <name type="scientific">Dreissena polymorpha</name>
    <name type="common">Zebra mussel</name>
    <name type="synonym">Mytilus polymorpha</name>
    <dbReference type="NCBI Taxonomy" id="45954"/>
    <lineage>
        <taxon>Eukaryota</taxon>
        <taxon>Metazoa</taxon>
        <taxon>Spiralia</taxon>
        <taxon>Lophotrochozoa</taxon>
        <taxon>Mollusca</taxon>
        <taxon>Bivalvia</taxon>
        <taxon>Autobranchia</taxon>
        <taxon>Heteroconchia</taxon>
        <taxon>Euheterodonta</taxon>
        <taxon>Imparidentia</taxon>
        <taxon>Neoheterodontei</taxon>
        <taxon>Myida</taxon>
        <taxon>Dreissenoidea</taxon>
        <taxon>Dreissenidae</taxon>
        <taxon>Dreissena</taxon>
    </lineage>
</organism>
<dbReference type="EMBL" id="JAIWYP010000004">
    <property type="protein sequence ID" value="KAH3831431.1"/>
    <property type="molecule type" value="Genomic_DNA"/>
</dbReference>
<reference evidence="1" key="2">
    <citation type="submission" date="2020-11" db="EMBL/GenBank/DDBJ databases">
        <authorList>
            <person name="McCartney M.A."/>
            <person name="Auch B."/>
            <person name="Kono T."/>
            <person name="Mallez S."/>
            <person name="Becker A."/>
            <person name="Gohl D.M."/>
            <person name="Silverstein K.A.T."/>
            <person name="Koren S."/>
            <person name="Bechman K.B."/>
            <person name="Herman A."/>
            <person name="Abrahante J.E."/>
            <person name="Garbe J."/>
        </authorList>
    </citation>
    <scope>NUCLEOTIDE SEQUENCE</scope>
    <source>
        <strain evidence="1">Duluth1</strain>
        <tissue evidence="1">Whole animal</tissue>
    </source>
</reference>
<proteinExistence type="predicted"/>
<accession>A0A9D4HDK4</accession>
<comment type="caution">
    <text evidence="1">The sequence shown here is derived from an EMBL/GenBank/DDBJ whole genome shotgun (WGS) entry which is preliminary data.</text>
</comment>
<keyword evidence="2" id="KW-1185">Reference proteome</keyword>
<evidence type="ECO:0000313" key="2">
    <source>
        <dbReference type="Proteomes" id="UP000828390"/>
    </source>
</evidence>
<dbReference type="AlphaFoldDB" id="A0A9D4HDK4"/>
<evidence type="ECO:0000313" key="1">
    <source>
        <dbReference type="EMBL" id="KAH3831431.1"/>
    </source>
</evidence>
<reference evidence="1" key="1">
    <citation type="journal article" date="2019" name="bioRxiv">
        <title>The Genome of the Zebra Mussel, Dreissena polymorpha: A Resource for Invasive Species Research.</title>
        <authorList>
            <person name="McCartney M.A."/>
            <person name="Auch B."/>
            <person name="Kono T."/>
            <person name="Mallez S."/>
            <person name="Zhang Y."/>
            <person name="Obille A."/>
            <person name="Becker A."/>
            <person name="Abrahante J.E."/>
            <person name="Garbe J."/>
            <person name="Badalamenti J.P."/>
            <person name="Herman A."/>
            <person name="Mangelson H."/>
            <person name="Liachko I."/>
            <person name="Sullivan S."/>
            <person name="Sone E.D."/>
            <person name="Koren S."/>
            <person name="Silverstein K.A.T."/>
            <person name="Beckman K.B."/>
            <person name="Gohl D.M."/>
        </authorList>
    </citation>
    <scope>NUCLEOTIDE SEQUENCE</scope>
    <source>
        <strain evidence="1">Duluth1</strain>
        <tissue evidence="1">Whole animal</tissue>
    </source>
</reference>
<sequence>MVKRLKDRDPWGVTAHVIETNGYSPLWLIAKDNKKLLALCKTLMNGIGLLISNQFKQICKLCNLRTGSPIIHKLCYCTAIEAEREKLWTLILETCGIDDFKRFIQISAFEQCVSILKLGSETSQKHFLHLDIAVSICKLLH</sequence>